<feature type="transmembrane region" description="Helical" evidence="1">
    <location>
        <begin position="271"/>
        <end position="291"/>
    </location>
</feature>
<organism evidence="2 3">
    <name type="scientific">Georgenia faecalis</name>
    <dbReference type="NCBI Taxonomy" id="2483799"/>
    <lineage>
        <taxon>Bacteria</taxon>
        <taxon>Bacillati</taxon>
        <taxon>Actinomycetota</taxon>
        <taxon>Actinomycetes</taxon>
        <taxon>Micrococcales</taxon>
        <taxon>Bogoriellaceae</taxon>
        <taxon>Georgenia</taxon>
    </lineage>
</organism>
<sequence length="308" mass="33611">MSTSKNRSPRSRWRTLAWLVPAALVAVVAVVLLARWLRDLPAVSAFVADYPGTAPRPADAPEGIPAWLAWQHFFNAFFLVLLVRTGMLIRAGGRQQGHWQRRNTGPLRTKGKPAKISLNLWLHLAVDVLWVLTGISYVVMLLATGQWVRIVPTTWEVFPHAASALLQYASFDWPSSDGWSSYNALQQLAYFVTVFVAAPLSIITGLRMSPAWPKGAGGINRVVPIGVARALHFPVMLYFVAFVVVHVTLVLTTGARENLNHMFAASDDGGWLGVVLFAVSVALMVAAWVLAKPVFTGPVAALTGKVAR</sequence>
<dbReference type="RefSeq" id="WP_122824301.1">
    <property type="nucleotide sequence ID" value="NZ_CP033325.1"/>
</dbReference>
<keyword evidence="1" id="KW-0812">Transmembrane</keyword>
<evidence type="ECO:0000313" key="3">
    <source>
        <dbReference type="Proteomes" id="UP001595955"/>
    </source>
</evidence>
<dbReference type="SUPFAM" id="SSF81342">
    <property type="entry name" value="Transmembrane di-heme cytochromes"/>
    <property type="match status" value="1"/>
</dbReference>
<proteinExistence type="predicted"/>
<feature type="transmembrane region" description="Helical" evidence="1">
    <location>
        <begin position="230"/>
        <end position="251"/>
    </location>
</feature>
<accession>A0ABV9DCB7</accession>
<dbReference type="Proteomes" id="UP001595955">
    <property type="component" value="Unassembled WGS sequence"/>
</dbReference>
<feature type="transmembrane region" description="Helical" evidence="1">
    <location>
        <begin position="73"/>
        <end position="92"/>
    </location>
</feature>
<dbReference type="InterPro" id="IPR016174">
    <property type="entry name" value="Di-haem_cyt_TM"/>
</dbReference>
<dbReference type="Gene3D" id="1.20.950.20">
    <property type="entry name" value="Transmembrane di-heme cytochromes, Chain C"/>
    <property type="match status" value="1"/>
</dbReference>
<keyword evidence="1" id="KW-1133">Transmembrane helix</keyword>
<comment type="caution">
    <text evidence="2">The sequence shown here is derived from an EMBL/GenBank/DDBJ whole genome shotgun (WGS) entry which is preliminary data.</text>
</comment>
<dbReference type="EMBL" id="JBHSGF010000007">
    <property type="protein sequence ID" value="MFC4555788.1"/>
    <property type="molecule type" value="Genomic_DNA"/>
</dbReference>
<reference evidence="3" key="1">
    <citation type="journal article" date="2019" name="Int. J. Syst. Evol. Microbiol.">
        <title>The Global Catalogue of Microorganisms (GCM) 10K type strain sequencing project: providing services to taxonomists for standard genome sequencing and annotation.</title>
        <authorList>
            <consortium name="The Broad Institute Genomics Platform"/>
            <consortium name="The Broad Institute Genome Sequencing Center for Infectious Disease"/>
            <person name="Wu L."/>
            <person name="Ma J."/>
        </authorList>
    </citation>
    <scope>NUCLEOTIDE SEQUENCE [LARGE SCALE GENOMIC DNA]</scope>
    <source>
        <strain evidence="3">JCM 3369</strain>
    </source>
</reference>
<feature type="transmembrane region" description="Helical" evidence="1">
    <location>
        <begin position="188"/>
        <end position="209"/>
    </location>
</feature>
<feature type="transmembrane region" description="Helical" evidence="1">
    <location>
        <begin position="16"/>
        <end position="37"/>
    </location>
</feature>
<evidence type="ECO:0000313" key="2">
    <source>
        <dbReference type="EMBL" id="MFC4555788.1"/>
    </source>
</evidence>
<keyword evidence="1" id="KW-0472">Membrane</keyword>
<protein>
    <submittedName>
        <fullName evidence="2">Cytochrome b/b6 domain-containing protein</fullName>
    </submittedName>
</protein>
<feature type="transmembrane region" description="Helical" evidence="1">
    <location>
        <begin position="120"/>
        <end position="143"/>
    </location>
</feature>
<evidence type="ECO:0000256" key="1">
    <source>
        <dbReference type="SAM" id="Phobius"/>
    </source>
</evidence>
<name>A0ABV9DCB7_9MICO</name>
<keyword evidence="3" id="KW-1185">Reference proteome</keyword>
<gene>
    <name evidence="2" type="ORF">ACFO3F_11070</name>
</gene>